<evidence type="ECO:0000313" key="1">
    <source>
        <dbReference type="EMBL" id="MBB5936191.1"/>
    </source>
</evidence>
<dbReference type="EMBL" id="JACHJL010000007">
    <property type="protein sequence ID" value="MBB5936191.1"/>
    <property type="molecule type" value="Genomic_DNA"/>
</dbReference>
<dbReference type="AlphaFoldDB" id="A0A7W9Q9M8"/>
<comment type="caution">
    <text evidence="1">The sequence shown here is derived from an EMBL/GenBank/DDBJ whole genome shotgun (WGS) entry which is preliminary data.</text>
</comment>
<keyword evidence="2" id="KW-1185">Reference proteome</keyword>
<organism evidence="1 2">
    <name type="scientific">Streptomyces zagrosensis</name>
    <dbReference type="NCBI Taxonomy" id="1042984"/>
    <lineage>
        <taxon>Bacteria</taxon>
        <taxon>Bacillati</taxon>
        <taxon>Actinomycetota</taxon>
        <taxon>Actinomycetes</taxon>
        <taxon>Kitasatosporales</taxon>
        <taxon>Streptomycetaceae</taxon>
        <taxon>Streptomyces</taxon>
    </lineage>
</organism>
<dbReference type="RefSeq" id="WP_184572813.1">
    <property type="nucleotide sequence ID" value="NZ_JACHJL010000007.1"/>
</dbReference>
<name>A0A7W9Q9M8_9ACTN</name>
<accession>A0A7W9Q9M8</accession>
<sequence length="68" mass="6944">MGRTGVKWCAPAYGMTDTARRADHPRIREGVSEADGGRAAGGGQPVELGLLQRATAHGAAGLVIVCAQ</sequence>
<dbReference type="Proteomes" id="UP000588098">
    <property type="component" value="Unassembled WGS sequence"/>
</dbReference>
<protein>
    <submittedName>
        <fullName evidence="1">Uncharacterized protein</fullName>
    </submittedName>
</protein>
<evidence type="ECO:0000313" key="2">
    <source>
        <dbReference type="Proteomes" id="UP000588098"/>
    </source>
</evidence>
<reference evidence="1 2" key="1">
    <citation type="submission" date="2020-08" db="EMBL/GenBank/DDBJ databases">
        <title>Genomic Encyclopedia of Type Strains, Phase III (KMG-III): the genomes of soil and plant-associated and newly described type strains.</title>
        <authorList>
            <person name="Whitman W."/>
        </authorList>
    </citation>
    <scope>NUCLEOTIDE SEQUENCE [LARGE SCALE GENOMIC DNA]</scope>
    <source>
        <strain evidence="1 2">CECT 8305</strain>
    </source>
</reference>
<proteinExistence type="predicted"/>
<gene>
    <name evidence="1" type="ORF">FHS42_003266</name>
</gene>